<dbReference type="AlphaFoldDB" id="A0A0L9UXI6"/>
<accession>A0A0L9UXI6</accession>
<sequence length="210" mass="23976">MLSLARARAVDSGWRRQQSGDGATRRRSWWLVVQTRFRVGKGGRRGRRSLLVEVATTALAIRFRAWRHCGRRNSSMISPSLAAAMERQGRDDGVAVVRRGLLRLDLPHPITVPGCVPFHGPIKAFKDGERGYPSLYPVRPIVQSGTWDSYSWLYNRVGVSIMVGEATRWFGFVCLFREWWNTLIRANERVDTWFGIEQAQVLVGYESAKR</sequence>
<dbReference type="Gramene" id="KOM47297">
    <property type="protein sequence ID" value="KOM47297"/>
    <property type="gene ID" value="LR48_Vigan07g100100"/>
</dbReference>
<protein>
    <submittedName>
        <fullName evidence="1">Uncharacterized protein</fullName>
    </submittedName>
</protein>
<dbReference type="EMBL" id="CM003377">
    <property type="protein sequence ID" value="KOM47297.1"/>
    <property type="molecule type" value="Genomic_DNA"/>
</dbReference>
<reference evidence="2" key="1">
    <citation type="journal article" date="2015" name="Proc. Natl. Acad. Sci. U.S.A.">
        <title>Genome sequencing of adzuki bean (Vigna angularis) provides insight into high starch and low fat accumulation and domestication.</title>
        <authorList>
            <person name="Yang K."/>
            <person name="Tian Z."/>
            <person name="Chen C."/>
            <person name="Luo L."/>
            <person name="Zhao B."/>
            <person name="Wang Z."/>
            <person name="Yu L."/>
            <person name="Li Y."/>
            <person name="Sun Y."/>
            <person name="Li W."/>
            <person name="Chen Y."/>
            <person name="Li Y."/>
            <person name="Zhang Y."/>
            <person name="Ai D."/>
            <person name="Zhao J."/>
            <person name="Shang C."/>
            <person name="Ma Y."/>
            <person name="Wu B."/>
            <person name="Wang M."/>
            <person name="Gao L."/>
            <person name="Sun D."/>
            <person name="Zhang P."/>
            <person name="Guo F."/>
            <person name="Wang W."/>
            <person name="Li Y."/>
            <person name="Wang J."/>
            <person name="Varshney R.K."/>
            <person name="Wang J."/>
            <person name="Ling H.Q."/>
            <person name="Wan P."/>
        </authorList>
    </citation>
    <scope>NUCLEOTIDE SEQUENCE</scope>
    <source>
        <strain evidence="2">cv. Jingnong 6</strain>
    </source>
</reference>
<organism evidence="1 2">
    <name type="scientific">Phaseolus angularis</name>
    <name type="common">Azuki bean</name>
    <name type="synonym">Vigna angularis</name>
    <dbReference type="NCBI Taxonomy" id="3914"/>
    <lineage>
        <taxon>Eukaryota</taxon>
        <taxon>Viridiplantae</taxon>
        <taxon>Streptophyta</taxon>
        <taxon>Embryophyta</taxon>
        <taxon>Tracheophyta</taxon>
        <taxon>Spermatophyta</taxon>
        <taxon>Magnoliopsida</taxon>
        <taxon>eudicotyledons</taxon>
        <taxon>Gunneridae</taxon>
        <taxon>Pentapetalae</taxon>
        <taxon>rosids</taxon>
        <taxon>fabids</taxon>
        <taxon>Fabales</taxon>
        <taxon>Fabaceae</taxon>
        <taxon>Papilionoideae</taxon>
        <taxon>50 kb inversion clade</taxon>
        <taxon>NPAAA clade</taxon>
        <taxon>indigoferoid/millettioid clade</taxon>
        <taxon>Phaseoleae</taxon>
        <taxon>Vigna</taxon>
    </lineage>
</organism>
<evidence type="ECO:0000313" key="2">
    <source>
        <dbReference type="Proteomes" id="UP000053144"/>
    </source>
</evidence>
<gene>
    <name evidence="1" type="ORF">LR48_Vigan07g100100</name>
</gene>
<dbReference type="Proteomes" id="UP000053144">
    <property type="component" value="Chromosome 7"/>
</dbReference>
<name>A0A0L9UXI6_PHAAN</name>
<evidence type="ECO:0000313" key="1">
    <source>
        <dbReference type="EMBL" id="KOM47297.1"/>
    </source>
</evidence>
<proteinExistence type="predicted"/>